<accession>A0A1Y5PNS3</accession>
<proteinExistence type="predicted"/>
<sequence>MIRKFSLGLASVVLVAAPTTAMAASFGFNLRLTVAVQCNVQHQPTGFGVVSGDAVSLGTFREYCNAPAGYDLVINYEPGSLEGARIIAGSDEIILNGSGHAVLSRATGPRVRERSIAAIPGEQGFDTDRFELRIIPT</sequence>
<name>A0A1Y5PNS3_9SPHN</name>
<evidence type="ECO:0000313" key="2">
    <source>
        <dbReference type="EMBL" id="SBV31648.1"/>
    </source>
</evidence>
<dbReference type="RefSeq" id="WP_295323377.1">
    <property type="nucleotide sequence ID" value="NZ_LT598653.1"/>
</dbReference>
<reference evidence="2" key="1">
    <citation type="submission" date="2016-03" db="EMBL/GenBank/DDBJ databases">
        <authorList>
            <person name="Ploux O."/>
        </authorList>
    </citation>
    <scope>NUCLEOTIDE SEQUENCE</scope>
    <source>
        <strain evidence="2">UC10</strain>
    </source>
</reference>
<organism evidence="2">
    <name type="scientific">uncultured Sphingopyxis sp</name>
    <dbReference type="NCBI Taxonomy" id="310581"/>
    <lineage>
        <taxon>Bacteria</taxon>
        <taxon>Pseudomonadati</taxon>
        <taxon>Pseudomonadota</taxon>
        <taxon>Alphaproteobacteria</taxon>
        <taxon>Sphingomonadales</taxon>
        <taxon>Sphingomonadaceae</taxon>
        <taxon>Sphingopyxis</taxon>
        <taxon>environmental samples</taxon>
    </lineage>
</organism>
<keyword evidence="1" id="KW-0732">Signal</keyword>
<protein>
    <submittedName>
        <fullName evidence="2">Uncharacterized protein</fullName>
    </submittedName>
</protein>
<feature type="signal peptide" evidence="1">
    <location>
        <begin position="1"/>
        <end position="23"/>
    </location>
</feature>
<gene>
    <name evidence="2" type="ORF">SPPYR_0528</name>
</gene>
<evidence type="ECO:0000256" key="1">
    <source>
        <dbReference type="SAM" id="SignalP"/>
    </source>
</evidence>
<feature type="chain" id="PRO_5012576818" evidence="1">
    <location>
        <begin position="24"/>
        <end position="137"/>
    </location>
</feature>
<dbReference type="KEGG" id="sphu:SPPYR_0528"/>
<dbReference type="EMBL" id="LT598653">
    <property type="protein sequence ID" value="SBV31648.1"/>
    <property type="molecule type" value="Genomic_DNA"/>
</dbReference>
<dbReference type="AlphaFoldDB" id="A0A1Y5PNS3"/>